<dbReference type="RefSeq" id="WP_281806699.1">
    <property type="nucleotide sequence ID" value="NZ_BSDO01000002.1"/>
</dbReference>
<dbReference type="Proteomes" id="UP001144397">
    <property type="component" value="Unassembled WGS sequence"/>
</dbReference>
<dbReference type="GeneID" id="95762278"/>
<dbReference type="AlphaFoldDB" id="A0A9W6CG68"/>
<sequence length="82" mass="9089">MTAIIRYMFAMICAECDRCHRRSILSPRGEEQGKLENSSETAPLALRCDLCGSRRVRLVRVASPFEAVAFINGRLATDRSGG</sequence>
<organism evidence="1 3">
    <name type="scientific">Xanthobacter flavus</name>
    <dbReference type="NCBI Taxonomy" id="281"/>
    <lineage>
        <taxon>Bacteria</taxon>
        <taxon>Pseudomonadati</taxon>
        <taxon>Pseudomonadota</taxon>
        <taxon>Alphaproteobacteria</taxon>
        <taxon>Hyphomicrobiales</taxon>
        <taxon>Xanthobacteraceae</taxon>
        <taxon>Xanthobacter</taxon>
    </lineage>
</organism>
<dbReference type="GO" id="GO:0000428">
    <property type="term" value="C:DNA-directed RNA polymerase complex"/>
    <property type="evidence" value="ECO:0007669"/>
    <property type="project" value="UniProtKB-KW"/>
</dbReference>
<evidence type="ECO:0000313" key="1">
    <source>
        <dbReference type="EMBL" id="GLI21808.1"/>
    </source>
</evidence>
<keyword evidence="2" id="KW-0240">DNA-directed RNA polymerase</keyword>
<comment type="caution">
    <text evidence="1">The sequence shown here is derived from an EMBL/GenBank/DDBJ whole genome shotgun (WGS) entry which is preliminary data.</text>
</comment>
<accession>A0A9W6CG68</accession>
<evidence type="ECO:0000313" key="3">
    <source>
        <dbReference type="Proteomes" id="UP001144397"/>
    </source>
</evidence>
<protein>
    <submittedName>
        <fullName evidence="2">DNA-directed RNA polymerase subunit RPC12/RpoP</fullName>
    </submittedName>
</protein>
<keyword evidence="2" id="KW-0804">Transcription</keyword>
<proteinExistence type="predicted"/>
<reference evidence="1" key="1">
    <citation type="submission" date="2022-12" db="EMBL/GenBank/DDBJ databases">
        <title>Reference genome sequencing for broad-spectrum identification of bacterial and archaeal isolates by mass spectrometry.</title>
        <authorList>
            <person name="Sekiguchi Y."/>
            <person name="Tourlousse D.M."/>
        </authorList>
    </citation>
    <scope>NUCLEOTIDE SEQUENCE</scope>
    <source>
        <strain evidence="1">301</strain>
    </source>
</reference>
<evidence type="ECO:0000313" key="4">
    <source>
        <dbReference type="Proteomes" id="UP001245370"/>
    </source>
</evidence>
<dbReference type="EMBL" id="JAVDPY010000001">
    <property type="protein sequence ID" value="MDR6332440.1"/>
    <property type="molecule type" value="Genomic_DNA"/>
</dbReference>
<keyword evidence="4" id="KW-1185">Reference proteome</keyword>
<gene>
    <name evidence="2" type="ORF">GGQ86_000887</name>
    <name evidence="1" type="ORF">XFLAVUS301_14820</name>
</gene>
<dbReference type="EMBL" id="BSDO01000002">
    <property type="protein sequence ID" value="GLI21808.1"/>
    <property type="molecule type" value="Genomic_DNA"/>
</dbReference>
<reference evidence="2 4" key="2">
    <citation type="submission" date="2023-07" db="EMBL/GenBank/DDBJ databases">
        <title>Genomic Encyclopedia of Type Strains, Phase IV (KMG-IV): sequencing the most valuable type-strain genomes for metagenomic binning, comparative biology and taxonomic classification.</title>
        <authorList>
            <person name="Goeker M."/>
        </authorList>
    </citation>
    <scope>NUCLEOTIDE SEQUENCE [LARGE SCALE GENOMIC DNA]</scope>
    <source>
        <strain evidence="2 4">DSM 338</strain>
    </source>
</reference>
<dbReference type="Proteomes" id="UP001245370">
    <property type="component" value="Unassembled WGS sequence"/>
</dbReference>
<evidence type="ECO:0000313" key="2">
    <source>
        <dbReference type="EMBL" id="MDR6332440.1"/>
    </source>
</evidence>
<name>A0A9W6CG68_XANFL</name>